<dbReference type="InterPro" id="IPR006311">
    <property type="entry name" value="TAT_signal"/>
</dbReference>
<keyword evidence="4 5" id="KW-0560">Oxidoreductase</keyword>
<keyword evidence="3 5" id="KW-0732">Signal</keyword>
<dbReference type="EC" id="1.8.5.-" evidence="5"/>
<proteinExistence type="inferred from homology"/>
<evidence type="ECO:0000256" key="4">
    <source>
        <dbReference type="ARBA" id="ARBA00023002"/>
    </source>
</evidence>
<protein>
    <recommendedName>
        <fullName evidence="5">Protein-methionine-sulfoxide reductase catalytic subunit MsrP</fullName>
        <ecNumber evidence="5">1.8.5.-</ecNumber>
    </recommendedName>
</protein>
<evidence type="ECO:0000256" key="1">
    <source>
        <dbReference type="ARBA" id="ARBA00022505"/>
    </source>
</evidence>
<keyword evidence="2 5" id="KW-0479">Metal-binding</keyword>
<dbReference type="PANTHER" id="PTHR43032">
    <property type="entry name" value="PROTEIN-METHIONINE-SULFOXIDE REDUCTASE"/>
    <property type="match status" value="1"/>
</dbReference>
<dbReference type="InterPro" id="IPR000572">
    <property type="entry name" value="OxRdtase_Mopterin-bd_dom"/>
</dbReference>
<dbReference type="RefSeq" id="WP_132542771.1">
    <property type="nucleotide sequence ID" value="NZ_SLWY01000011.1"/>
</dbReference>
<dbReference type="GO" id="GO:0016672">
    <property type="term" value="F:oxidoreductase activity, acting on a sulfur group of donors, quinone or similar compound as acceptor"/>
    <property type="evidence" value="ECO:0007669"/>
    <property type="project" value="UniProtKB-UniRule"/>
</dbReference>
<feature type="binding site" evidence="5">
    <location>
        <position position="74"/>
    </location>
    <ligand>
        <name>Mo-molybdopterin</name>
        <dbReference type="ChEBI" id="CHEBI:71302"/>
    </ligand>
</feature>
<comment type="cofactor">
    <cofactor evidence="5">
        <name>Mo-molybdopterin</name>
        <dbReference type="ChEBI" id="CHEBI:71302"/>
    </cofactor>
    <text evidence="5">Binds 1 Mo-molybdopterin (Mo-MPT) cofactor per subunit.</text>
</comment>
<comment type="function">
    <text evidence="5">Part of the MsrPQ system that repairs oxidized periplasmic proteins containing methionine sulfoxide residues (Met-O), using respiratory chain electrons. Thus protects these proteins from oxidative-stress damage caused by reactive species of oxygen and chlorine generated by the host defense mechanisms. MsrPQ is essential for the maintenance of envelope integrity under bleach stress, rescuing a wide series of structurally unrelated periplasmic proteins from methionine oxidation. The catalytic subunit MsrP is non-stereospecific, being able to reduce both (R-) and (S-) diastereoisomers of methionine sulfoxide.</text>
</comment>
<dbReference type="InterPro" id="IPR036374">
    <property type="entry name" value="OxRdtase_Mopterin-bd_sf"/>
</dbReference>
<dbReference type="OrthoDB" id="9795587at2"/>
<organism evidence="7 8">
    <name type="scientific">Plasticicumulans lactativorans</name>
    <dbReference type="NCBI Taxonomy" id="1133106"/>
    <lineage>
        <taxon>Bacteria</taxon>
        <taxon>Pseudomonadati</taxon>
        <taxon>Pseudomonadota</taxon>
        <taxon>Gammaproteobacteria</taxon>
        <taxon>Candidatus Competibacteraceae</taxon>
        <taxon>Plasticicumulans</taxon>
    </lineage>
</organism>
<name>A0A4R2LNC9_9GAMM</name>
<dbReference type="GO" id="GO:0043546">
    <property type="term" value="F:molybdopterin cofactor binding"/>
    <property type="evidence" value="ECO:0007669"/>
    <property type="project" value="UniProtKB-UniRule"/>
</dbReference>
<comment type="subunit">
    <text evidence="5">Heterodimer of a catalytic subunit (MsrP) and a heme-binding subunit (MsrQ).</text>
</comment>
<feature type="binding site" evidence="5">
    <location>
        <position position="215"/>
    </location>
    <ligand>
        <name>Mo-molybdopterin</name>
        <dbReference type="ChEBI" id="CHEBI:71302"/>
    </ligand>
</feature>
<dbReference type="GO" id="GO:0046872">
    <property type="term" value="F:metal ion binding"/>
    <property type="evidence" value="ECO:0007669"/>
    <property type="project" value="UniProtKB-KW"/>
</dbReference>
<dbReference type="PROSITE" id="PS51318">
    <property type="entry name" value="TAT"/>
    <property type="match status" value="1"/>
</dbReference>
<feature type="binding site" evidence="5">
    <location>
        <position position="132"/>
    </location>
    <ligand>
        <name>Mo-molybdopterin</name>
        <dbReference type="ChEBI" id="CHEBI:71302"/>
    </ligand>
    <ligandPart>
        <name>Mo</name>
        <dbReference type="ChEBI" id="CHEBI:28685"/>
    </ligandPart>
</feature>
<dbReference type="PANTHER" id="PTHR43032:SF3">
    <property type="entry name" value="PROTEIN-METHIONINE-SULFOXIDE REDUCTASE CATALYTIC SUBUNIT MSRP"/>
    <property type="match status" value="1"/>
</dbReference>
<comment type="caution">
    <text evidence="7">The sequence shown here is derived from an EMBL/GenBank/DDBJ whole genome shotgun (WGS) entry which is preliminary data.</text>
</comment>
<evidence type="ECO:0000256" key="5">
    <source>
        <dbReference type="HAMAP-Rule" id="MF_01206"/>
    </source>
</evidence>
<gene>
    <name evidence="5" type="primary">msrP</name>
    <name evidence="7" type="ORF">EV699_111156</name>
</gene>
<comment type="catalytic activity">
    <reaction evidence="5">
        <text>L-methionyl-[protein] + a quinone + H2O = L-methionyl-(S)-S-oxide-[protein] + a quinol</text>
        <dbReference type="Rhea" id="RHEA:51292"/>
        <dbReference type="Rhea" id="RHEA-COMP:12313"/>
        <dbReference type="Rhea" id="RHEA-COMP:12315"/>
        <dbReference type="ChEBI" id="CHEBI:15377"/>
        <dbReference type="ChEBI" id="CHEBI:16044"/>
        <dbReference type="ChEBI" id="CHEBI:24646"/>
        <dbReference type="ChEBI" id="CHEBI:44120"/>
        <dbReference type="ChEBI" id="CHEBI:132124"/>
    </reaction>
</comment>
<evidence type="ECO:0000259" key="6">
    <source>
        <dbReference type="Pfam" id="PF00174"/>
    </source>
</evidence>
<dbReference type="AlphaFoldDB" id="A0A4R2LNC9"/>
<sequence length="311" mass="35363">MLIRRSATLAPSEITPRALFEQRRLFLKAGAATAAAALLPNLPARAGDRLAGVVKTPYDPGEPPTPLADVTRYNNFYEFGTGKEDPARNAGRLRTRPWSVTVEGHCERPGRYDLEDVLRWAPLEERIYRLRCVEAWSMVVPWVGLPLAAVLAHVQPTAQAKYVAFETLFDPEQMPGQNRSILDWPYREGLRMDEALHPLTLLAVGLYGEVLPNQNGAPLRLVVPWKYGFKSIKSIVRLRLVETVPETTWNRMQPDEYGFYANVNPAVDHPRWSQKRERRIGDLFKRDTLPFNGYAEQVAALYGGMDLKRYY</sequence>
<evidence type="ECO:0000313" key="7">
    <source>
        <dbReference type="EMBL" id="TCO80955.1"/>
    </source>
</evidence>
<dbReference type="InterPro" id="IPR022867">
    <property type="entry name" value="MsrP"/>
</dbReference>
<dbReference type="NCBIfam" id="NF003767">
    <property type="entry name" value="PRK05363.1"/>
    <property type="match status" value="1"/>
</dbReference>
<dbReference type="HAMAP" id="MF_01206">
    <property type="entry name" value="MsrP"/>
    <property type="match status" value="1"/>
</dbReference>
<feature type="binding site" evidence="5">
    <location>
        <position position="167"/>
    </location>
    <ligand>
        <name>Mo-molybdopterin</name>
        <dbReference type="ChEBI" id="CHEBI:71302"/>
    </ligand>
</feature>
<accession>A0A4R2LNC9</accession>
<feature type="binding site" evidence="5">
    <location>
        <begin position="231"/>
        <end position="233"/>
    </location>
    <ligand>
        <name>Mo-molybdopterin</name>
        <dbReference type="ChEBI" id="CHEBI:71302"/>
    </ligand>
</feature>
<dbReference type="Gene3D" id="3.90.420.10">
    <property type="entry name" value="Oxidoreductase, molybdopterin-binding domain"/>
    <property type="match status" value="1"/>
</dbReference>
<evidence type="ECO:0000313" key="8">
    <source>
        <dbReference type="Proteomes" id="UP000295765"/>
    </source>
</evidence>
<feature type="binding site" evidence="5">
    <location>
        <position position="220"/>
    </location>
    <ligand>
        <name>Mo-molybdopterin</name>
        <dbReference type="ChEBI" id="CHEBI:71302"/>
    </ligand>
</feature>
<keyword evidence="8" id="KW-1185">Reference proteome</keyword>
<comment type="similarity">
    <text evidence="5">Belongs to the MsrP family.</text>
</comment>
<evidence type="ECO:0000256" key="3">
    <source>
        <dbReference type="ARBA" id="ARBA00022729"/>
    </source>
</evidence>
<dbReference type="GO" id="GO:0030091">
    <property type="term" value="P:protein repair"/>
    <property type="evidence" value="ECO:0007669"/>
    <property type="project" value="UniProtKB-UniRule"/>
</dbReference>
<dbReference type="Pfam" id="PF00174">
    <property type="entry name" value="Oxidored_molyb"/>
    <property type="match status" value="1"/>
</dbReference>
<feature type="domain" description="Oxidoreductase molybdopterin-binding" evidence="6">
    <location>
        <begin position="95"/>
        <end position="249"/>
    </location>
</feature>
<feature type="binding site" evidence="5">
    <location>
        <begin position="77"/>
        <end position="78"/>
    </location>
    <ligand>
        <name>Mo-molybdopterin</name>
        <dbReference type="ChEBI" id="CHEBI:71302"/>
    </ligand>
</feature>
<dbReference type="EMBL" id="SLWY01000011">
    <property type="protein sequence ID" value="TCO80955.1"/>
    <property type="molecule type" value="Genomic_DNA"/>
</dbReference>
<keyword evidence="1 5" id="KW-0500">Molybdenum</keyword>
<dbReference type="SUPFAM" id="SSF56524">
    <property type="entry name" value="Oxidoreductase molybdopterin-binding domain"/>
    <property type="match status" value="1"/>
</dbReference>
<dbReference type="Proteomes" id="UP000295765">
    <property type="component" value="Unassembled WGS sequence"/>
</dbReference>
<comment type="catalytic activity">
    <reaction evidence="5">
        <text>L-methionyl-[protein] + a quinone + H2O = L-methionyl-(R)-S-oxide-[protein] + a quinol</text>
        <dbReference type="Rhea" id="RHEA:51296"/>
        <dbReference type="Rhea" id="RHEA-COMP:12313"/>
        <dbReference type="Rhea" id="RHEA-COMP:12314"/>
        <dbReference type="ChEBI" id="CHEBI:15377"/>
        <dbReference type="ChEBI" id="CHEBI:16044"/>
        <dbReference type="ChEBI" id="CHEBI:24646"/>
        <dbReference type="ChEBI" id="CHEBI:45764"/>
        <dbReference type="ChEBI" id="CHEBI:132124"/>
    </reaction>
</comment>
<evidence type="ECO:0000256" key="2">
    <source>
        <dbReference type="ARBA" id="ARBA00022723"/>
    </source>
</evidence>
<reference evidence="7 8" key="1">
    <citation type="submission" date="2019-03" db="EMBL/GenBank/DDBJ databases">
        <title>Genomic Encyclopedia of Type Strains, Phase IV (KMG-IV): sequencing the most valuable type-strain genomes for metagenomic binning, comparative biology and taxonomic classification.</title>
        <authorList>
            <person name="Goeker M."/>
        </authorList>
    </citation>
    <scope>NUCLEOTIDE SEQUENCE [LARGE SCALE GENOMIC DNA]</scope>
    <source>
        <strain evidence="7 8">DSM 25287</strain>
    </source>
</reference>
<comment type="PTM">
    <text evidence="5">Predicted to be exported by the Tat system. The position of the signal peptide cleavage has not been experimentally proven.</text>
</comment>